<dbReference type="EMBL" id="UINC01004438">
    <property type="protein sequence ID" value="SVA14333.1"/>
    <property type="molecule type" value="Genomic_DNA"/>
</dbReference>
<dbReference type="Pfam" id="PF00005">
    <property type="entry name" value="ABC_tran"/>
    <property type="match status" value="1"/>
</dbReference>
<keyword evidence="2" id="KW-0547">Nucleotide-binding</keyword>
<dbReference type="SUPFAM" id="SSF52540">
    <property type="entry name" value="P-loop containing nucleoside triphosphate hydrolases"/>
    <property type="match status" value="1"/>
</dbReference>
<evidence type="ECO:0000256" key="3">
    <source>
        <dbReference type="ARBA" id="ARBA00022840"/>
    </source>
</evidence>
<protein>
    <recommendedName>
        <fullName evidence="4">ABC transporter domain-containing protein</fullName>
    </recommendedName>
</protein>
<reference evidence="5" key="1">
    <citation type="submission" date="2018-05" db="EMBL/GenBank/DDBJ databases">
        <authorList>
            <person name="Lanie J.A."/>
            <person name="Ng W.-L."/>
            <person name="Kazmierczak K.M."/>
            <person name="Andrzejewski T.M."/>
            <person name="Davidsen T.M."/>
            <person name="Wayne K.J."/>
            <person name="Tettelin H."/>
            <person name="Glass J.I."/>
            <person name="Rusch D."/>
            <person name="Podicherti R."/>
            <person name="Tsui H.-C.T."/>
            <person name="Winkler M.E."/>
        </authorList>
    </citation>
    <scope>NUCLEOTIDE SEQUENCE</scope>
</reference>
<feature type="domain" description="ABC transporter" evidence="4">
    <location>
        <begin position="9"/>
        <end position="219"/>
    </location>
</feature>
<evidence type="ECO:0000256" key="2">
    <source>
        <dbReference type="ARBA" id="ARBA00022741"/>
    </source>
</evidence>
<dbReference type="InterPro" id="IPR027417">
    <property type="entry name" value="P-loop_NTPase"/>
</dbReference>
<dbReference type="PANTHER" id="PTHR42939:SF1">
    <property type="entry name" value="ABC TRANSPORTER ATP-BINDING PROTEIN ALBC-RELATED"/>
    <property type="match status" value="1"/>
</dbReference>
<evidence type="ECO:0000256" key="1">
    <source>
        <dbReference type="ARBA" id="ARBA00022448"/>
    </source>
</evidence>
<keyword evidence="1" id="KW-0813">Transport</keyword>
<dbReference type="PROSITE" id="PS50893">
    <property type="entry name" value="ABC_TRANSPORTER_2"/>
    <property type="match status" value="1"/>
</dbReference>
<accession>A0A381TK31</accession>
<evidence type="ECO:0000259" key="4">
    <source>
        <dbReference type="PROSITE" id="PS50893"/>
    </source>
</evidence>
<dbReference type="SMART" id="SM00382">
    <property type="entry name" value="AAA"/>
    <property type="match status" value="1"/>
</dbReference>
<evidence type="ECO:0000313" key="5">
    <source>
        <dbReference type="EMBL" id="SVA14333.1"/>
    </source>
</evidence>
<gene>
    <name evidence="5" type="ORF">METZ01_LOCUS67187</name>
</gene>
<dbReference type="GO" id="GO:0005524">
    <property type="term" value="F:ATP binding"/>
    <property type="evidence" value="ECO:0007669"/>
    <property type="project" value="UniProtKB-KW"/>
</dbReference>
<dbReference type="InterPro" id="IPR003439">
    <property type="entry name" value="ABC_transporter-like_ATP-bd"/>
</dbReference>
<dbReference type="InterPro" id="IPR051782">
    <property type="entry name" value="ABC_Transporter_VariousFunc"/>
</dbReference>
<organism evidence="5">
    <name type="scientific">marine metagenome</name>
    <dbReference type="NCBI Taxonomy" id="408172"/>
    <lineage>
        <taxon>unclassified sequences</taxon>
        <taxon>metagenomes</taxon>
        <taxon>ecological metagenomes</taxon>
    </lineage>
</organism>
<proteinExistence type="predicted"/>
<dbReference type="InterPro" id="IPR003593">
    <property type="entry name" value="AAA+_ATPase"/>
</dbReference>
<dbReference type="AlphaFoldDB" id="A0A381TK31"/>
<dbReference type="PANTHER" id="PTHR42939">
    <property type="entry name" value="ABC TRANSPORTER ATP-BINDING PROTEIN ALBC-RELATED"/>
    <property type="match status" value="1"/>
</dbReference>
<name>A0A381TK31_9ZZZZ</name>
<sequence>MSNFLGSVVKVEGLTKSYGRLRVLNSLDIEVSRGEVAVIYGSNGSGKTTLQSIISSLTSPDAGVAEVCGRDTSIRSQMARELVGFVAHTPFLYEALTVKENLLFFSRLYGLKGDPVDGEVFERLISPLGLGERIDQRIDTLSHGYRKRVSIARALLHKPAVLLLDEPESGLDIRTMEIFEGIISDFTRSGGAALVTTHNRASAYGEKVTYYNLQQGKLS</sequence>
<dbReference type="Gene3D" id="3.40.50.300">
    <property type="entry name" value="P-loop containing nucleotide triphosphate hydrolases"/>
    <property type="match status" value="1"/>
</dbReference>
<keyword evidence="3" id="KW-0067">ATP-binding</keyword>
<dbReference type="GO" id="GO:0016887">
    <property type="term" value="F:ATP hydrolysis activity"/>
    <property type="evidence" value="ECO:0007669"/>
    <property type="project" value="InterPro"/>
</dbReference>